<dbReference type="Proteomes" id="UP000054632">
    <property type="component" value="Unassembled WGS sequence"/>
</dbReference>
<evidence type="ECO:0000313" key="5">
    <source>
        <dbReference type="Proteomes" id="UP000054632"/>
    </source>
</evidence>
<feature type="compositionally biased region" description="Acidic residues" evidence="1">
    <location>
        <begin position="12"/>
        <end position="25"/>
    </location>
</feature>
<evidence type="ECO:0000313" key="2">
    <source>
        <dbReference type="EMBL" id="KRY65206.1"/>
    </source>
</evidence>
<keyword evidence="6" id="KW-1185">Reference proteome</keyword>
<evidence type="ECO:0000313" key="4">
    <source>
        <dbReference type="EMBL" id="KRZ25731.1"/>
    </source>
</evidence>
<proteinExistence type="predicted"/>
<dbReference type="EMBL" id="JYDS01000402">
    <property type="protein sequence ID" value="KRZ08112.1"/>
    <property type="molecule type" value="Genomic_DNA"/>
</dbReference>
<dbReference type="EMBL" id="JYDR01000224">
    <property type="protein sequence ID" value="KRY65206.1"/>
    <property type="molecule type" value="Genomic_DNA"/>
</dbReference>
<name>A0A0V1DV64_TRIPS</name>
<dbReference type="Proteomes" id="UP000054826">
    <property type="component" value="Unassembled WGS sequence"/>
</dbReference>
<sequence>MAVFQGNPIFDDVAESESSSSDDVDNATSDYQDKDGFAFWLVRPWCSRDRNIIMDNFFTCVQLAEDLLAKKRQL</sequence>
<gene>
    <name evidence="2" type="ORF">T4A_5392</name>
    <name evidence="3" type="ORF">T4B_6206</name>
    <name evidence="4" type="ORF">T4C_3761</name>
</gene>
<evidence type="ECO:0000313" key="6">
    <source>
        <dbReference type="Proteomes" id="UP000054805"/>
    </source>
</evidence>
<accession>A0A0V1DV64</accession>
<reference evidence="5 6" key="1">
    <citation type="submission" date="2015-01" db="EMBL/GenBank/DDBJ databases">
        <title>Evolution of Trichinella species and genotypes.</title>
        <authorList>
            <person name="Korhonen P.K."/>
            <person name="Edoardo P."/>
            <person name="Giuseppe L.R."/>
            <person name="Gasser R.B."/>
        </authorList>
    </citation>
    <scope>NUCLEOTIDE SEQUENCE [LARGE SCALE GENOMIC DNA]</scope>
    <source>
        <strain evidence="2">ISS13</strain>
        <strain evidence="4">ISS176</strain>
        <strain evidence="3">ISS588</strain>
    </source>
</reference>
<protein>
    <recommendedName>
        <fullName evidence="7">PiggyBac transposable element-derived protein domain-containing protein</fullName>
    </recommendedName>
</protein>
<dbReference type="EMBL" id="JYDV01000193">
    <property type="protein sequence ID" value="KRZ25731.1"/>
    <property type="molecule type" value="Genomic_DNA"/>
</dbReference>
<dbReference type="AlphaFoldDB" id="A0A0V1DV64"/>
<dbReference type="Proteomes" id="UP000054805">
    <property type="component" value="Unassembled WGS sequence"/>
</dbReference>
<evidence type="ECO:0008006" key="7">
    <source>
        <dbReference type="Google" id="ProtNLM"/>
    </source>
</evidence>
<evidence type="ECO:0000256" key="1">
    <source>
        <dbReference type="SAM" id="MobiDB-lite"/>
    </source>
</evidence>
<organism evidence="2 5">
    <name type="scientific">Trichinella pseudospiralis</name>
    <name type="common">Parasitic roundworm</name>
    <dbReference type="NCBI Taxonomy" id="6337"/>
    <lineage>
        <taxon>Eukaryota</taxon>
        <taxon>Metazoa</taxon>
        <taxon>Ecdysozoa</taxon>
        <taxon>Nematoda</taxon>
        <taxon>Enoplea</taxon>
        <taxon>Dorylaimia</taxon>
        <taxon>Trichinellida</taxon>
        <taxon>Trichinellidae</taxon>
        <taxon>Trichinella</taxon>
    </lineage>
</organism>
<comment type="caution">
    <text evidence="2">The sequence shown here is derived from an EMBL/GenBank/DDBJ whole genome shotgun (WGS) entry which is preliminary data.</text>
</comment>
<evidence type="ECO:0000313" key="3">
    <source>
        <dbReference type="EMBL" id="KRZ08112.1"/>
    </source>
</evidence>
<feature type="region of interest" description="Disordered" evidence="1">
    <location>
        <begin position="1"/>
        <end position="29"/>
    </location>
</feature>